<name>A0A813QGT5_9BILA</name>
<evidence type="ECO:0000313" key="2">
    <source>
        <dbReference type="Proteomes" id="UP000663879"/>
    </source>
</evidence>
<proteinExistence type="predicted"/>
<organism evidence="1 2">
    <name type="scientific">Brachionus calyciflorus</name>
    <dbReference type="NCBI Taxonomy" id="104777"/>
    <lineage>
        <taxon>Eukaryota</taxon>
        <taxon>Metazoa</taxon>
        <taxon>Spiralia</taxon>
        <taxon>Gnathifera</taxon>
        <taxon>Rotifera</taxon>
        <taxon>Eurotatoria</taxon>
        <taxon>Monogononta</taxon>
        <taxon>Pseudotrocha</taxon>
        <taxon>Ploima</taxon>
        <taxon>Brachionidae</taxon>
        <taxon>Brachionus</taxon>
    </lineage>
</organism>
<reference evidence="1" key="1">
    <citation type="submission" date="2021-02" db="EMBL/GenBank/DDBJ databases">
        <authorList>
            <person name="Nowell W R."/>
        </authorList>
    </citation>
    <scope>NUCLEOTIDE SEQUENCE</scope>
    <source>
        <strain evidence="1">Ploen Becks lab</strain>
    </source>
</reference>
<comment type="caution">
    <text evidence="1">The sequence shown here is derived from an EMBL/GenBank/DDBJ whole genome shotgun (WGS) entry which is preliminary data.</text>
</comment>
<keyword evidence="2" id="KW-1185">Reference proteome</keyword>
<sequence length="230" mass="26728">MCYKKAKRTKIQYSITNETIPNEPEILANDISETVDQNETNPIDLNEEESNIEIQNSDLNMESKRIENQNSNNQQAQNNQNTSLFNNNSILTANRQTIKNPVDYVPFKWSFKTTKTSSFISESFGYLVSLVTKRSLLDIVSNKKSFNWLGRYAYNCVLIGNDIRNQVVSSFEESWINCLNNLDCTHYTDEDRRWDRKCLYKRNTRIRFENAILSTNTLCGIVDRTTNCSI</sequence>
<protein>
    <submittedName>
        <fullName evidence="1">Uncharacterized protein</fullName>
    </submittedName>
</protein>
<gene>
    <name evidence="1" type="ORF">OXX778_LOCUS4720</name>
</gene>
<accession>A0A813QGT5</accession>
<dbReference type="AlphaFoldDB" id="A0A813QGT5"/>
<dbReference type="Proteomes" id="UP000663879">
    <property type="component" value="Unassembled WGS sequence"/>
</dbReference>
<dbReference type="EMBL" id="CAJNOC010000479">
    <property type="protein sequence ID" value="CAF0766499.1"/>
    <property type="molecule type" value="Genomic_DNA"/>
</dbReference>
<evidence type="ECO:0000313" key="1">
    <source>
        <dbReference type="EMBL" id="CAF0766499.1"/>
    </source>
</evidence>